<protein>
    <submittedName>
        <fullName evidence="1">Uncharacterized protein</fullName>
    </submittedName>
</protein>
<accession>J9GFT1</accession>
<name>J9GFT1_9ZZZZ</name>
<gene>
    <name evidence="1" type="ORF">EVA_13698</name>
</gene>
<organism evidence="1">
    <name type="scientific">gut metagenome</name>
    <dbReference type="NCBI Taxonomy" id="749906"/>
    <lineage>
        <taxon>unclassified sequences</taxon>
        <taxon>metagenomes</taxon>
        <taxon>organismal metagenomes</taxon>
    </lineage>
</organism>
<dbReference type="EMBL" id="AMCI01004387">
    <property type="protein sequence ID" value="EJW98194.1"/>
    <property type="molecule type" value="Genomic_DNA"/>
</dbReference>
<reference evidence="1" key="1">
    <citation type="journal article" date="2012" name="PLoS ONE">
        <title>Gene sets for utilization of primary and secondary nutrition supplies in the distal gut of endangered iberian lynx.</title>
        <authorList>
            <person name="Alcaide M."/>
            <person name="Messina E."/>
            <person name="Richter M."/>
            <person name="Bargiela R."/>
            <person name="Peplies J."/>
            <person name="Huws S.A."/>
            <person name="Newbold C.J."/>
            <person name="Golyshin P.N."/>
            <person name="Simon M.A."/>
            <person name="Lopez G."/>
            <person name="Yakimov M.M."/>
            <person name="Ferrer M."/>
        </authorList>
    </citation>
    <scope>NUCLEOTIDE SEQUENCE</scope>
</reference>
<evidence type="ECO:0000313" key="1">
    <source>
        <dbReference type="EMBL" id="EJW98194.1"/>
    </source>
</evidence>
<comment type="caution">
    <text evidence="1">The sequence shown here is derived from an EMBL/GenBank/DDBJ whole genome shotgun (WGS) entry which is preliminary data.</text>
</comment>
<proteinExistence type="predicted"/>
<sequence length="40" mass="4621">MKMPFSMYIGGIQKSLTVPTSVWNVRNSISMHLSQKRLPR</sequence>
<dbReference type="AlphaFoldDB" id="J9GFT1"/>